<accession>A0A0F3IR52</accession>
<dbReference type="CDD" id="cd00093">
    <property type="entry name" value="HTH_XRE"/>
    <property type="match status" value="1"/>
</dbReference>
<dbReference type="SUPFAM" id="SSF47413">
    <property type="entry name" value="lambda repressor-like DNA-binding domains"/>
    <property type="match status" value="1"/>
</dbReference>
<dbReference type="GO" id="GO:0003677">
    <property type="term" value="F:DNA binding"/>
    <property type="evidence" value="ECO:0007669"/>
    <property type="project" value="InterPro"/>
</dbReference>
<dbReference type="OrthoDB" id="9788479at2"/>
<feature type="domain" description="HTH cro/C1-type" evidence="1">
    <location>
        <begin position="42"/>
        <end position="82"/>
    </location>
</feature>
<dbReference type="InterPro" id="IPR001387">
    <property type="entry name" value="Cro/C1-type_HTH"/>
</dbReference>
<name>A0A0F3IR52_9PROT</name>
<evidence type="ECO:0000259" key="1">
    <source>
        <dbReference type="PROSITE" id="PS50943"/>
    </source>
</evidence>
<organism evidence="2 3">
    <name type="scientific">Elstera litoralis</name>
    <dbReference type="NCBI Taxonomy" id="552518"/>
    <lineage>
        <taxon>Bacteria</taxon>
        <taxon>Pseudomonadati</taxon>
        <taxon>Pseudomonadota</taxon>
        <taxon>Alphaproteobacteria</taxon>
        <taxon>Rhodospirillales</taxon>
        <taxon>Rhodospirillaceae</taxon>
        <taxon>Elstera</taxon>
    </lineage>
</organism>
<reference evidence="2 3" key="1">
    <citation type="submission" date="2015-03" db="EMBL/GenBank/DDBJ databases">
        <title>Draft genome sequence of Elstera litoralis.</title>
        <authorList>
            <person name="Rahalkar M.C."/>
            <person name="Dhakephalkar P.K."/>
            <person name="Pore S.D."/>
            <person name="Arora P."/>
            <person name="Kapse N.G."/>
            <person name="Pandit P.S."/>
        </authorList>
    </citation>
    <scope>NUCLEOTIDE SEQUENCE [LARGE SCALE GENOMIC DNA]</scope>
    <source>
        <strain evidence="2 3">Dia-1</strain>
    </source>
</reference>
<evidence type="ECO:0000313" key="2">
    <source>
        <dbReference type="EMBL" id="KJV09092.1"/>
    </source>
</evidence>
<dbReference type="InterPro" id="IPR010982">
    <property type="entry name" value="Lambda_DNA-bd_dom_sf"/>
</dbReference>
<dbReference type="Pfam" id="PF13744">
    <property type="entry name" value="HTH_37"/>
    <property type="match status" value="1"/>
</dbReference>
<comment type="caution">
    <text evidence="2">The sequence shown here is derived from an EMBL/GenBank/DDBJ whole genome shotgun (WGS) entry which is preliminary data.</text>
</comment>
<evidence type="ECO:0000313" key="3">
    <source>
        <dbReference type="Proteomes" id="UP000033774"/>
    </source>
</evidence>
<gene>
    <name evidence="2" type="ORF">VZ95_13615</name>
</gene>
<dbReference type="Proteomes" id="UP000033774">
    <property type="component" value="Unassembled WGS sequence"/>
</dbReference>
<dbReference type="PROSITE" id="PS50943">
    <property type="entry name" value="HTH_CROC1"/>
    <property type="match status" value="1"/>
</dbReference>
<proteinExistence type="predicted"/>
<dbReference type="EMBL" id="LAJY01000361">
    <property type="protein sequence ID" value="KJV09092.1"/>
    <property type="molecule type" value="Genomic_DNA"/>
</dbReference>
<protein>
    <submittedName>
        <fullName evidence="2">XRE family transcriptional regulator</fullName>
    </submittedName>
</protein>
<dbReference type="RefSeq" id="WP_045776335.1">
    <property type="nucleotide sequence ID" value="NZ_LAJY01000361.1"/>
</dbReference>
<sequence length="102" mass="11328">MSEFSQPFASVWDAIEETPEEAEHMKLRAALMRTITQHVRDELLQRQGLSQSDAAQRLGMTQPRLSDLLRGKIGLFSIDALVGIGAKAGMRFEITPITHHAA</sequence>
<dbReference type="Gene3D" id="1.10.260.40">
    <property type="entry name" value="lambda repressor-like DNA-binding domains"/>
    <property type="match status" value="1"/>
</dbReference>
<keyword evidence="3" id="KW-1185">Reference proteome</keyword>
<dbReference type="InterPro" id="IPR039554">
    <property type="entry name" value="HigA2-like_HTH"/>
</dbReference>
<dbReference type="AlphaFoldDB" id="A0A0F3IR52"/>